<comment type="caution">
    <text evidence="4">The sequence shown here is derived from an EMBL/GenBank/DDBJ whole genome shotgun (WGS) entry which is preliminary data.</text>
</comment>
<evidence type="ECO:0000256" key="1">
    <source>
        <dbReference type="ARBA" id="ARBA00008571"/>
    </source>
</evidence>
<gene>
    <name evidence="4" type="ORF">ACFSGJ_11790</name>
</gene>
<sequence>MIPASEARLKRMRMRAWRRGTKEMDLILGPYADARLAGMSGAELDLFDLLLEENDQDLYLWVTGARPAPEALGPLLSQIGDHARGRLSPEVGEVPAETRRD</sequence>
<name>A0ABW4S8I0_9RHOB</name>
<dbReference type="PANTHER" id="PTHR12469:SF2">
    <property type="entry name" value="SUCCINATE DEHYDROGENASE ASSEMBLY FACTOR 2, MITOCHONDRIAL"/>
    <property type="match status" value="1"/>
</dbReference>
<evidence type="ECO:0000256" key="2">
    <source>
        <dbReference type="ARBA" id="ARBA00019418"/>
    </source>
</evidence>
<dbReference type="Gene3D" id="1.10.150.250">
    <property type="entry name" value="Flavinator of succinate dehydrogenase"/>
    <property type="match status" value="1"/>
</dbReference>
<dbReference type="PANTHER" id="PTHR12469">
    <property type="entry name" value="PROTEIN EMI5 HOMOLOG, MITOCHONDRIAL"/>
    <property type="match status" value="1"/>
</dbReference>
<dbReference type="EMBL" id="JBHUGH010000009">
    <property type="protein sequence ID" value="MFD1912892.1"/>
    <property type="molecule type" value="Genomic_DNA"/>
</dbReference>
<evidence type="ECO:0000313" key="5">
    <source>
        <dbReference type="Proteomes" id="UP001597353"/>
    </source>
</evidence>
<protein>
    <recommendedName>
        <fullName evidence="2">FAD assembly factor SdhE</fullName>
    </recommendedName>
</protein>
<dbReference type="RefSeq" id="WP_390261827.1">
    <property type="nucleotide sequence ID" value="NZ_JBHUGH010000009.1"/>
</dbReference>
<dbReference type="InterPro" id="IPR036714">
    <property type="entry name" value="SDH_sf"/>
</dbReference>
<dbReference type="Proteomes" id="UP001597353">
    <property type="component" value="Unassembled WGS sequence"/>
</dbReference>
<comment type="similarity">
    <text evidence="1">Belongs to the SdhE FAD assembly factor family.</text>
</comment>
<proteinExistence type="inferred from homology"/>
<reference evidence="5" key="1">
    <citation type="journal article" date="2019" name="Int. J. Syst. Evol. Microbiol.">
        <title>The Global Catalogue of Microorganisms (GCM) 10K type strain sequencing project: providing services to taxonomists for standard genome sequencing and annotation.</title>
        <authorList>
            <consortium name="The Broad Institute Genomics Platform"/>
            <consortium name="The Broad Institute Genome Sequencing Center for Infectious Disease"/>
            <person name="Wu L."/>
            <person name="Ma J."/>
        </authorList>
    </citation>
    <scope>NUCLEOTIDE SEQUENCE [LARGE SCALE GENOMIC DNA]</scope>
    <source>
        <strain evidence="5">CGMCC 4.7242</strain>
    </source>
</reference>
<dbReference type="InterPro" id="IPR005631">
    <property type="entry name" value="SDH"/>
</dbReference>
<accession>A0ABW4S8I0</accession>
<evidence type="ECO:0000313" key="4">
    <source>
        <dbReference type="EMBL" id="MFD1912892.1"/>
    </source>
</evidence>
<organism evidence="4 5">
    <name type="scientific">Halodurantibacterium flavum</name>
    <dbReference type="NCBI Taxonomy" id="1382802"/>
    <lineage>
        <taxon>Bacteria</taxon>
        <taxon>Pseudomonadati</taxon>
        <taxon>Pseudomonadota</taxon>
        <taxon>Alphaproteobacteria</taxon>
        <taxon>Rhodobacterales</taxon>
        <taxon>Paracoccaceae</taxon>
        <taxon>Halodurantibacterium</taxon>
    </lineage>
</organism>
<keyword evidence="3" id="KW-0143">Chaperone</keyword>
<keyword evidence="5" id="KW-1185">Reference proteome</keyword>
<dbReference type="Pfam" id="PF03937">
    <property type="entry name" value="Sdh5"/>
    <property type="match status" value="1"/>
</dbReference>
<evidence type="ECO:0000256" key="3">
    <source>
        <dbReference type="ARBA" id="ARBA00023186"/>
    </source>
</evidence>
<dbReference type="SUPFAM" id="SSF109910">
    <property type="entry name" value="YgfY-like"/>
    <property type="match status" value="1"/>
</dbReference>